<evidence type="ECO:0000256" key="1">
    <source>
        <dbReference type="SAM" id="Phobius"/>
    </source>
</evidence>
<keyword evidence="1" id="KW-0812">Transmembrane</keyword>
<evidence type="ECO:0000313" key="3">
    <source>
        <dbReference type="Proteomes" id="UP000479710"/>
    </source>
</evidence>
<evidence type="ECO:0000313" key="2">
    <source>
        <dbReference type="EMBL" id="KAF0916344.1"/>
    </source>
</evidence>
<organism evidence="2 3">
    <name type="scientific">Oryza meyeriana var. granulata</name>
    <dbReference type="NCBI Taxonomy" id="110450"/>
    <lineage>
        <taxon>Eukaryota</taxon>
        <taxon>Viridiplantae</taxon>
        <taxon>Streptophyta</taxon>
        <taxon>Embryophyta</taxon>
        <taxon>Tracheophyta</taxon>
        <taxon>Spermatophyta</taxon>
        <taxon>Magnoliopsida</taxon>
        <taxon>Liliopsida</taxon>
        <taxon>Poales</taxon>
        <taxon>Poaceae</taxon>
        <taxon>BOP clade</taxon>
        <taxon>Oryzoideae</taxon>
        <taxon>Oryzeae</taxon>
        <taxon>Oryzinae</taxon>
        <taxon>Oryza</taxon>
        <taxon>Oryza meyeriana</taxon>
    </lineage>
</organism>
<reference evidence="2 3" key="1">
    <citation type="submission" date="2019-11" db="EMBL/GenBank/DDBJ databases">
        <title>Whole genome sequence of Oryza granulata.</title>
        <authorList>
            <person name="Li W."/>
        </authorList>
    </citation>
    <scope>NUCLEOTIDE SEQUENCE [LARGE SCALE GENOMIC DNA]</scope>
    <source>
        <strain evidence="3">cv. Menghai</strain>
        <tissue evidence="2">Leaf</tissue>
    </source>
</reference>
<keyword evidence="1" id="KW-1133">Transmembrane helix</keyword>
<keyword evidence="1" id="KW-0472">Membrane</keyword>
<protein>
    <submittedName>
        <fullName evidence="2">Uncharacterized protein</fullName>
    </submittedName>
</protein>
<dbReference type="Proteomes" id="UP000479710">
    <property type="component" value="Unassembled WGS sequence"/>
</dbReference>
<dbReference type="Pfam" id="PF20100">
    <property type="entry name" value="DUF6490"/>
    <property type="match status" value="1"/>
</dbReference>
<feature type="transmembrane region" description="Helical" evidence="1">
    <location>
        <begin position="38"/>
        <end position="61"/>
    </location>
</feature>
<name>A0A6G1DW56_9ORYZ</name>
<accession>A0A6G1DW56</accession>
<dbReference type="EMBL" id="SPHZ02000005">
    <property type="protein sequence ID" value="KAF0916344.1"/>
    <property type="molecule type" value="Genomic_DNA"/>
</dbReference>
<feature type="transmembrane region" description="Helical" evidence="1">
    <location>
        <begin position="103"/>
        <end position="123"/>
    </location>
</feature>
<proteinExistence type="predicted"/>
<comment type="caution">
    <text evidence="2">The sequence shown here is derived from an EMBL/GenBank/DDBJ whole genome shotgun (WGS) entry which is preliminary data.</text>
</comment>
<keyword evidence="3" id="KW-1185">Reference proteome</keyword>
<dbReference type="PANTHER" id="PTHR46610">
    <property type="entry name" value="OS05G0181300 PROTEIN"/>
    <property type="match status" value="1"/>
</dbReference>
<dbReference type="InterPro" id="IPR045501">
    <property type="entry name" value="DUF6490"/>
</dbReference>
<gene>
    <name evidence="2" type="ORF">E2562_005943</name>
</gene>
<dbReference type="PANTHER" id="PTHR46610:SF20">
    <property type="entry name" value="OS05G0181300 PROTEIN"/>
    <property type="match status" value="1"/>
</dbReference>
<dbReference type="OrthoDB" id="10472898at2759"/>
<feature type="transmembrane region" description="Helical" evidence="1">
    <location>
        <begin position="73"/>
        <end position="97"/>
    </location>
</feature>
<sequence>MPRARDASWPPSLLSALAMAFHALNTSAAVYRSRGDAAAVAFVLASSLALALLFLCVCLFEETPPADAARRRWLRAAAWLLSAALTVAFACRVARAMPLAGGVLVWAMSAATVGGGFYALVVVHHGVAAEDEAPSCTAARQRHNERHDNTLLPMGIKVMAREKNC</sequence>
<dbReference type="AlphaFoldDB" id="A0A6G1DW56"/>